<proteinExistence type="predicted"/>
<dbReference type="Proteomes" id="UP000717328">
    <property type="component" value="Unassembled WGS sequence"/>
</dbReference>
<protein>
    <submittedName>
        <fullName evidence="1">Uncharacterized protein</fullName>
    </submittedName>
</protein>
<dbReference type="OrthoDB" id="3021720at2759"/>
<name>A0A9P7GLW5_9AGAR</name>
<gene>
    <name evidence="1" type="ORF">H0H81_005761</name>
</gene>
<organism evidence="1 2">
    <name type="scientific">Sphagnurus paluster</name>
    <dbReference type="NCBI Taxonomy" id="117069"/>
    <lineage>
        <taxon>Eukaryota</taxon>
        <taxon>Fungi</taxon>
        <taxon>Dikarya</taxon>
        <taxon>Basidiomycota</taxon>
        <taxon>Agaricomycotina</taxon>
        <taxon>Agaricomycetes</taxon>
        <taxon>Agaricomycetidae</taxon>
        <taxon>Agaricales</taxon>
        <taxon>Tricholomatineae</taxon>
        <taxon>Lyophyllaceae</taxon>
        <taxon>Sphagnurus</taxon>
    </lineage>
</organism>
<sequence length="250" mass="29030">MNGSDYEEGRISPKKTPLETVYSPIRSIPSHFSYSTMILSKIRTQRQQNKSSTDISRLLDPIYAAPNAYSSNSVYVDAHGELHDPDFHCFPVMHQKRTSHSTSRNTTRPHWKLCPDEVEEENELDHMSTAKYRPSHEQRYPSYDSNYPFSFTVEEEEESAPKPIRGVAQIIDRTKRGLHSRWSSVSSSSSFPDDVEGENDVGWAAQPPAEHEWKQTYNYKARRQWAAINECVRFGVFRAQRRFRQRNVTI</sequence>
<dbReference type="EMBL" id="JABCKI010000147">
    <property type="protein sequence ID" value="KAG5652219.1"/>
    <property type="molecule type" value="Genomic_DNA"/>
</dbReference>
<reference evidence="1" key="2">
    <citation type="submission" date="2021-10" db="EMBL/GenBank/DDBJ databases">
        <title>Phylogenomics reveals ancestral predisposition of the termite-cultivated fungus Termitomyces towards a domesticated lifestyle.</title>
        <authorList>
            <person name="Auxier B."/>
            <person name="Grum-Grzhimaylo A."/>
            <person name="Cardenas M.E."/>
            <person name="Lodge J.D."/>
            <person name="Laessoe T."/>
            <person name="Pedersen O."/>
            <person name="Smith M.E."/>
            <person name="Kuyper T.W."/>
            <person name="Franco-Molano E.A."/>
            <person name="Baroni T.J."/>
            <person name="Aanen D.K."/>
        </authorList>
    </citation>
    <scope>NUCLEOTIDE SEQUENCE</scope>
    <source>
        <strain evidence="1">D49</strain>
    </source>
</reference>
<comment type="caution">
    <text evidence="1">The sequence shown here is derived from an EMBL/GenBank/DDBJ whole genome shotgun (WGS) entry which is preliminary data.</text>
</comment>
<reference evidence="1" key="1">
    <citation type="submission" date="2021-02" db="EMBL/GenBank/DDBJ databases">
        <authorList>
            <person name="Nieuwenhuis M."/>
            <person name="Van De Peppel L.J.J."/>
        </authorList>
    </citation>
    <scope>NUCLEOTIDE SEQUENCE</scope>
    <source>
        <strain evidence="1">D49</strain>
    </source>
</reference>
<dbReference type="AlphaFoldDB" id="A0A9P7GLW5"/>
<evidence type="ECO:0000313" key="2">
    <source>
        <dbReference type="Proteomes" id="UP000717328"/>
    </source>
</evidence>
<accession>A0A9P7GLW5</accession>
<evidence type="ECO:0000313" key="1">
    <source>
        <dbReference type="EMBL" id="KAG5652219.1"/>
    </source>
</evidence>
<keyword evidence="2" id="KW-1185">Reference proteome</keyword>